<dbReference type="EC" id="3.4.23.43" evidence="15 18"/>
<evidence type="ECO:0000313" key="23">
    <source>
        <dbReference type="Proteomes" id="UP000255193"/>
    </source>
</evidence>
<accession>A0A378Q1X7</accession>
<dbReference type="GO" id="GO:0005886">
    <property type="term" value="C:plasma membrane"/>
    <property type="evidence" value="ECO:0007669"/>
    <property type="project" value="UniProtKB-SubCell"/>
</dbReference>
<evidence type="ECO:0000256" key="8">
    <source>
        <dbReference type="ARBA" id="ARBA00022691"/>
    </source>
</evidence>
<dbReference type="Pfam" id="PF06750">
    <property type="entry name" value="A24_N_bact"/>
    <property type="match status" value="1"/>
</dbReference>
<comment type="similarity">
    <text evidence="2 17">Belongs to the peptidase A24 family.</text>
</comment>
<dbReference type="Proteomes" id="UP000255193">
    <property type="component" value="Unassembled WGS sequence"/>
</dbReference>
<name>A0A378Q1X7_9GAMM</name>
<evidence type="ECO:0000256" key="12">
    <source>
        <dbReference type="ARBA" id="ARBA00023136"/>
    </source>
</evidence>
<evidence type="ECO:0000259" key="20">
    <source>
        <dbReference type="Pfam" id="PF01478"/>
    </source>
</evidence>
<dbReference type="InterPro" id="IPR000045">
    <property type="entry name" value="Prepilin_IV_endopep_pep"/>
</dbReference>
<dbReference type="FunFam" id="1.20.120.1220:FF:000001">
    <property type="entry name" value="Type 4 prepilin-like proteins leader peptide-processing enzyme"/>
    <property type="match status" value="1"/>
</dbReference>
<reference evidence="22 23" key="1">
    <citation type="submission" date="2018-06" db="EMBL/GenBank/DDBJ databases">
        <authorList>
            <consortium name="Pathogen Informatics"/>
            <person name="Doyle S."/>
        </authorList>
    </citation>
    <scope>NUCLEOTIDE SEQUENCE [LARGE SCALE GENOMIC DNA]</scope>
    <source>
        <strain evidence="22 23">NCTC11091</strain>
    </source>
</reference>
<evidence type="ECO:0000256" key="11">
    <source>
        <dbReference type="ARBA" id="ARBA00022989"/>
    </source>
</evidence>
<dbReference type="Pfam" id="PF01478">
    <property type="entry name" value="Peptidase_A24"/>
    <property type="match status" value="1"/>
</dbReference>
<feature type="transmembrane region" description="Helical" evidence="19">
    <location>
        <begin position="173"/>
        <end position="190"/>
    </location>
</feature>
<dbReference type="PRINTS" id="PR00864">
    <property type="entry name" value="PREPILNPTASE"/>
</dbReference>
<dbReference type="InterPro" id="IPR014032">
    <property type="entry name" value="Peptidase_A24A_bac"/>
</dbReference>
<evidence type="ECO:0000256" key="9">
    <source>
        <dbReference type="ARBA" id="ARBA00022692"/>
    </source>
</evidence>
<keyword evidence="3" id="KW-1003">Cell membrane</keyword>
<organism evidence="22 23">
    <name type="scientific">Faucicola atlantae</name>
    <dbReference type="NCBI Taxonomy" id="34059"/>
    <lineage>
        <taxon>Bacteria</taxon>
        <taxon>Pseudomonadati</taxon>
        <taxon>Pseudomonadota</taxon>
        <taxon>Gammaproteobacteria</taxon>
        <taxon>Moraxellales</taxon>
        <taxon>Moraxellaceae</taxon>
        <taxon>Faucicola</taxon>
    </lineage>
</organism>
<dbReference type="GO" id="GO:0032259">
    <property type="term" value="P:methylation"/>
    <property type="evidence" value="ECO:0007669"/>
    <property type="project" value="UniProtKB-KW"/>
</dbReference>
<keyword evidence="6 18" id="KW-0645">Protease</keyword>
<keyword evidence="13 18" id="KW-0511">Multifunctional enzyme</keyword>
<keyword evidence="8" id="KW-0949">S-adenosyl-L-methionine</keyword>
<evidence type="ECO:0000256" key="6">
    <source>
        <dbReference type="ARBA" id="ARBA00022670"/>
    </source>
</evidence>
<keyword evidence="4" id="KW-0997">Cell inner membrane</keyword>
<gene>
    <name evidence="22" type="primary">outO</name>
    <name evidence="22" type="ORF">NCTC11091_00582</name>
</gene>
<comment type="function">
    <text evidence="18">Plays an essential role in type IV pili and type II pseudopili formation by proteolytically removing the leader sequence from substrate proteins and subsequently monomethylating the alpha-amino group of the newly exposed N-terminal phenylalanine.</text>
</comment>
<keyword evidence="11 19" id="KW-1133">Transmembrane helix</keyword>
<dbReference type="GO" id="GO:0006465">
    <property type="term" value="P:signal peptide processing"/>
    <property type="evidence" value="ECO:0007669"/>
    <property type="project" value="TreeGrafter"/>
</dbReference>
<evidence type="ECO:0000256" key="19">
    <source>
        <dbReference type="SAM" id="Phobius"/>
    </source>
</evidence>
<protein>
    <recommendedName>
        <fullName evidence="16 18">Prepilin leader peptidase/N-methyltransferase</fullName>
        <ecNumber evidence="18">2.1.1.-</ecNumber>
        <ecNumber evidence="15 18">3.4.23.43</ecNumber>
    </recommendedName>
</protein>
<evidence type="ECO:0000256" key="3">
    <source>
        <dbReference type="ARBA" id="ARBA00022475"/>
    </source>
</evidence>
<dbReference type="InterPro" id="IPR050882">
    <property type="entry name" value="Prepilin_peptidase/N-MTase"/>
</dbReference>
<dbReference type="InterPro" id="IPR010627">
    <property type="entry name" value="Prepilin_pept_A24_N"/>
</dbReference>
<dbReference type="EC" id="2.1.1.-" evidence="18"/>
<feature type="domain" description="Prepilin peptidase A24 N-terminal" evidence="21">
    <location>
        <begin position="24"/>
        <end position="139"/>
    </location>
</feature>
<dbReference type="PANTHER" id="PTHR30487:SF0">
    <property type="entry name" value="PREPILIN LEADER PEPTIDASE_N-METHYLTRANSFERASE-RELATED"/>
    <property type="match status" value="1"/>
</dbReference>
<keyword evidence="9 18" id="KW-0812">Transmembrane</keyword>
<evidence type="ECO:0000256" key="13">
    <source>
        <dbReference type="ARBA" id="ARBA00023268"/>
    </source>
</evidence>
<dbReference type="AlphaFoldDB" id="A0A378Q1X7"/>
<evidence type="ECO:0000256" key="2">
    <source>
        <dbReference type="ARBA" id="ARBA00005801"/>
    </source>
</evidence>
<dbReference type="PANTHER" id="PTHR30487">
    <property type="entry name" value="TYPE 4 PREPILIN-LIKE PROTEINS LEADER PEPTIDE-PROCESSING ENZYME"/>
    <property type="match status" value="1"/>
</dbReference>
<keyword evidence="12 19" id="KW-0472">Membrane</keyword>
<feature type="transmembrane region" description="Helical" evidence="19">
    <location>
        <begin position="143"/>
        <end position="161"/>
    </location>
</feature>
<comment type="catalytic activity">
    <reaction evidence="14 18">
        <text>Typically cleaves a -Gly-|-Phe- bond to release an N-terminal, basic peptide of 5-8 residues from type IV prepilin, and then N-methylates the new N-terminal amino group, the methyl donor being S-adenosyl-L-methionine.</text>
        <dbReference type="EC" id="3.4.23.43"/>
    </reaction>
</comment>
<evidence type="ECO:0000256" key="15">
    <source>
        <dbReference type="ARBA" id="ARBA00067082"/>
    </source>
</evidence>
<dbReference type="GO" id="GO:0004190">
    <property type="term" value="F:aspartic-type endopeptidase activity"/>
    <property type="evidence" value="ECO:0007669"/>
    <property type="project" value="UniProtKB-EC"/>
</dbReference>
<keyword evidence="10 18" id="KW-0378">Hydrolase</keyword>
<feature type="transmembrane region" description="Helical" evidence="19">
    <location>
        <begin position="196"/>
        <end position="217"/>
    </location>
</feature>
<feature type="transmembrane region" description="Helical" evidence="19">
    <location>
        <begin position="16"/>
        <end position="40"/>
    </location>
</feature>
<feature type="domain" description="Prepilin type IV endopeptidase peptidase" evidence="20">
    <location>
        <begin position="150"/>
        <end position="258"/>
    </location>
</feature>
<keyword evidence="5 18" id="KW-0489">Methyltransferase</keyword>
<keyword evidence="7 18" id="KW-0808">Transferase</keyword>
<evidence type="ECO:0000256" key="10">
    <source>
        <dbReference type="ARBA" id="ARBA00022801"/>
    </source>
</evidence>
<evidence type="ECO:0000256" key="5">
    <source>
        <dbReference type="ARBA" id="ARBA00022603"/>
    </source>
</evidence>
<dbReference type="Gene3D" id="1.20.120.1220">
    <property type="match status" value="1"/>
</dbReference>
<evidence type="ECO:0000256" key="1">
    <source>
        <dbReference type="ARBA" id="ARBA00004429"/>
    </source>
</evidence>
<evidence type="ECO:0000256" key="14">
    <source>
        <dbReference type="ARBA" id="ARBA00050401"/>
    </source>
</evidence>
<proteinExistence type="inferred from homology"/>
<evidence type="ECO:0000256" key="7">
    <source>
        <dbReference type="ARBA" id="ARBA00022679"/>
    </source>
</evidence>
<evidence type="ECO:0000256" key="17">
    <source>
        <dbReference type="RuleBase" id="RU003793"/>
    </source>
</evidence>
<feature type="transmembrane region" description="Helical" evidence="19">
    <location>
        <begin position="272"/>
        <end position="295"/>
    </location>
</feature>
<evidence type="ECO:0000259" key="21">
    <source>
        <dbReference type="Pfam" id="PF06750"/>
    </source>
</evidence>
<evidence type="ECO:0000256" key="16">
    <source>
        <dbReference type="ARBA" id="ARBA00071870"/>
    </source>
</evidence>
<comment type="subcellular location">
    <subcellularLocation>
        <location evidence="1">Cell inner membrane</location>
        <topology evidence="1">Multi-pass membrane protein</topology>
    </subcellularLocation>
    <subcellularLocation>
        <location evidence="18">Cell membrane</location>
        <topology evidence="18">Multi-pass membrane protein</topology>
    </subcellularLocation>
</comment>
<sequence>MTMLNDWVELLRQLPVLAYVLAAVLGLCVGSFLNVVIYRLPRMMELRFRQECQLFLAADQDAPTDAPDTPPSVPVMTLSQPASSCPHCHAKIRWYDNIPLISWLALRGRCRRCGASISVRYPLVELATALLSVLVVWQFGVGIQALTGLMLTWVLIALTGIDFDTQLLPDSLTLPLAGLGLFVNAFGVFVSPVQAIFGYVVGFLCLWVVYKLFLLVTGKEGMGYGDFKLLAALGAWLGVAMLPLIVFLSAVVGSIIGVILLKRAGESRPFAFGPFIAIAGMVALLFGQDILQWYLGGWH</sequence>
<dbReference type="GO" id="GO:0008168">
    <property type="term" value="F:methyltransferase activity"/>
    <property type="evidence" value="ECO:0007669"/>
    <property type="project" value="UniProtKB-KW"/>
</dbReference>
<dbReference type="EMBL" id="UGQA01000001">
    <property type="protein sequence ID" value="STY94810.1"/>
    <property type="molecule type" value="Genomic_DNA"/>
</dbReference>
<feature type="transmembrane region" description="Helical" evidence="19">
    <location>
        <begin position="229"/>
        <end position="260"/>
    </location>
</feature>
<evidence type="ECO:0000313" key="22">
    <source>
        <dbReference type="EMBL" id="STY94810.1"/>
    </source>
</evidence>
<evidence type="ECO:0000256" key="4">
    <source>
        <dbReference type="ARBA" id="ARBA00022519"/>
    </source>
</evidence>
<evidence type="ECO:0000256" key="18">
    <source>
        <dbReference type="RuleBase" id="RU003794"/>
    </source>
</evidence>